<dbReference type="Pfam" id="PF02799">
    <property type="entry name" value="NMT_C"/>
    <property type="match status" value="1"/>
</dbReference>
<comment type="similarity">
    <text evidence="7">Belongs to the TRAFAC class myosin-kinesin ATPase superfamily. Kinesin family.</text>
</comment>
<evidence type="ECO:0000256" key="5">
    <source>
        <dbReference type="ARBA" id="ARBA00022840"/>
    </source>
</evidence>
<feature type="region of interest" description="Disordered" evidence="9">
    <location>
        <begin position="405"/>
        <end position="432"/>
    </location>
</feature>
<dbReference type="InterPro" id="IPR016181">
    <property type="entry name" value="Acyl_CoA_acyltransferase"/>
</dbReference>
<feature type="region of interest" description="Disordered" evidence="9">
    <location>
        <begin position="1"/>
        <end position="20"/>
    </location>
</feature>
<evidence type="ECO:0000256" key="8">
    <source>
        <dbReference type="SAM" id="Coils"/>
    </source>
</evidence>
<dbReference type="GO" id="GO:0003777">
    <property type="term" value="F:microtubule motor activity"/>
    <property type="evidence" value="ECO:0007669"/>
    <property type="project" value="InterPro"/>
</dbReference>
<evidence type="ECO:0000313" key="11">
    <source>
        <dbReference type="EMBL" id="RHZ25911.1"/>
    </source>
</evidence>
<dbReference type="InterPro" id="IPR027417">
    <property type="entry name" value="P-loop_NTPase"/>
</dbReference>
<dbReference type="PANTHER" id="PTHR47972">
    <property type="entry name" value="KINESIN-LIKE PROTEIN KLP-3"/>
    <property type="match status" value="1"/>
</dbReference>
<dbReference type="GO" id="GO:0008017">
    <property type="term" value="F:microtubule binding"/>
    <property type="evidence" value="ECO:0007669"/>
    <property type="project" value="InterPro"/>
</dbReference>
<dbReference type="AlphaFoldDB" id="A0A418F988"/>
<dbReference type="GO" id="GO:0015630">
    <property type="term" value="C:microtubule cytoskeleton"/>
    <property type="evidence" value="ECO:0007669"/>
    <property type="project" value="TreeGrafter"/>
</dbReference>
<name>A0A418F988_APHAT</name>
<dbReference type="Pfam" id="PF01233">
    <property type="entry name" value="NMT"/>
    <property type="match status" value="1"/>
</dbReference>
<keyword evidence="7" id="KW-0505">Motor protein</keyword>
<protein>
    <recommendedName>
        <fullName evidence="2">glycylpeptide N-tetradecanoyltransferase</fullName>
        <ecNumber evidence="2">2.3.1.97</ecNumber>
    </recommendedName>
</protein>
<dbReference type="GO" id="GO:0007018">
    <property type="term" value="P:microtubule-based movement"/>
    <property type="evidence" value="ECO:0007669"/>
    <property type="project" value="InterPro"/>
</dbReference>
<keyword evidence="3" id="KW-0808">Transferase</keyword>
<dbReference type="EMBL" id="QUTH01002457">
    <property type="protein sequence ID" value="RHZ25911.1"/>
    <property type="molecule type" value="Genomic_DNA"/>
</dbReference>
<comment type="similarity">
    <text evidence="1">Belongs to the NMT family.</text>
</comment>
<dbReference type="EC" id="2.3.1.97" evidence="2"/>
<dbReference type="InterPro" id="IPR027640">
    <property type="entry name" value="Kinesin-like_fam"/>
</dbReference>
<comment type="caution">
    <text evidence="11">The sequence shown here is derived from an EMBL/GenBank/DDBJ whole genome shotgun (WGS) entry which is preliminary data.</text>
</comment>
<feature type="compositionally biased region" description="Acidic residues" evidence="9">
    <location>
        <begin position="409"/>
        <end position="419"/>
    </location>
</feature>
<sequence>MPAPKRSEIIAPSSASNQSDAADFHAVLKQLNLAPMSAPSSQPPAFKFWRTQPVMTLHDTLSSSQDHGYCDQSIPKSKVRATPLKLPEGFAWSDFDITNPSEANELYKFLAAHYCEDSDGRFRSDYSLEFLMWALTSPGYVADWHVAIRHTSSGKLMAFFAGTPKAIRIHDDLAPSCETNFLCIHKKLRNKRLAPVLIKELTRRSNLQGVWRAVYTGSSLLPTPVATTQIHHRSLNTTKCIEVGFAYCPPNVSLTSLIKTNKLPDATSIAGFQPMQLHHVSQVTTLLNTDHAKFDLALDWTWMPSLWSTSARTHTTIYTAQSFYNVATSVPLPDLVRDLMVKAKANNMDIFSAADILNMDEVLAPLCKMSRNIAFSRPATYNPSLVKKGSTVDDDEDAARRQQLKEELGLTEDDDDDGGESCRRSGGGASDEWRQRCDDAMAKLKIALANEEKAQSSLSKLQLLSKSQTAILKSTFDKKLKSKETIVLDLLQVISDHESKLQKSGIPFDAFEGPIKEDVTATAGPDATVDAFATLKAQVDSLTDENVSLRSKLTSATAFPATTSATGNPKLEKDSPQLLTKITTLENEKQSLLQLLKDAQLKLSAQKAAKPTSSGDAAVVATPPPAPPSVVNTDEFKDLERKLAKAEGDLKKASQKSEAAEKELATLKSSDTSSTDKIKLAEAEAQLTATTAKMTDMKMELEASFQAKHDKLKQAAEADLAKLKDQAKKSILDLRKKLETTSRSSADVNARLAKAKSDITKHKAELKALRGDVGALMMTLGAATKDMAGKIEGRVRAQADALAGVVENYKREMKERKRLFNMVQELQGNIRVLCRFRPISKSETANGSKVVTKFTGHEEVSLVGDKGKSKAYEFEHVFDMASTQDQVFAQVKPLITSVMDGFNVCIFAYGQTGSGKTFTMSGSADNPGINPRALTELFALKDSRAKEYSDDINVSIMEIYNEVIRDLLADNAASTNLSVRQGTNGNFVQGLTMVPVKEAADVFGLISKGNQNRSTHATDMNEHSSRSHSILSIYVKSVNLATNTVANGKVHFCTGILNCLTLSQLHLVDLAGSERLSKTGAEGLRLKEAQNINQSLSTLGNVIQARANKQKHVPYRDSSLTYLLQDSLGGDSKTLMVACSSPVDYNAEESFCTLNFASRARCVEMGKATKHVAKATKE</sequence>
<feature type="coiled-coil region" evidence="8">
    <location>
        <begin position="636"/>
        <end position="772"/>
    </location>
</feature>
<evidence type="ECO:0000256" key="1">
    <source>
        <dbReference type="ARBA" id="ARBA00009469"/>
    </source>
</evidence>
<evidence type="ECO:0000256" key="3">
    <source>
        <dbReference type="ARBA" id="ARBA00022679"/>
    </source>
</evidence>
<dbReference type="InterPro" id="IPR036961">
    <property type="entry name" value="Kinesin_motor_dom_sf"/>
</dbReference>
<evidence type="ECO:0000256" key="9">
    <source>
        <dbReference type="SAM" id="MobiDB-lite"/>
    </source>
</evidence>
<dbReference type="SMART" id="SM00129">
    <property type="entry name" value="KISc"/>
    <property type="match status" value="1"/>
</dbReference>
<dbReference type="PROSITE" id="PS50067">
    <property type="entry name" value="KINESIN_MOTOR_2"/>
    <property type="match status" value="1"/>
</dbReference>
<dbReference type="Proteomes" id="UP000285430">
    <property type="component" value="Unassembled WGS sequence"/>
</dbReference>
<keyword evidence="6" id="KW-0012">Acyltransferase</keyword>
<organism evidence="11 12">
    <name type="scientific">Aphanomyces astaci</name>
    <name type="common">Crayfish plague agent</name>
    <dbReference type="NCBI Taxonomy" id="112090"/>
    <lineage>
        <taxon>Eukaryota</taxon>
        <taxon>Sar</taxon>
        <taxon>Stramenopiles</taxon>
        <taxon>Oomycota</taxon>
        <taxon>Saprolegniomycetes</taxon>
        <taxon>Saprolegniales</taxon>
        <taxon>Verrucalvaceae</taxon>
        <taxon>Aphanomyces</taxon>
    </lineage>
</organism>
<dbReference type="PRINTS" id="PR00380">
    <property type="entry name" value="KINESINHEAVY"/>
</dbReference>
<dbReference type="GO" id="GO:0005524">
    <property type="term" value="F:ATP binding"/>
    <property type="evidence" value="ECO:0007669"/>
    <property type="project" value="UniProtKB-UniRule"/>
</dbReference>
<feature type="region of interest" description="Disordered" evidence="9">
    <location>
        <begin position="607"/>
        <end position="632"/>
    </location>
</feature>
<proteinExistence type="inferred from homology"/>
<dbReference type="SUPFAM" id="SSF52540">
    <property type="entry name" value="P-loop containing nucleoside triphosphate hydrolases"/>
    <property type="match status" value="1"/>
</dbReference>
<dbReference type="Gene3D" id="3.40.630.170">
    <property type="match status" value="1"/>
</dbReference>
<evidence type="ECO:0000313" key="12">
    <source>
        <dbReference type="Proteomes" id="UP000285430"/>
    </source>
</evidence>
<dbReference type="PANTHER" id="PTHR47972:SF28">
    <property type="entry name" value="KINESIN-LIKE PROTEIN KLP-3"/>
    <property type="match status" value="1"/>
</dbReference>
<dbReference type="PROSITE" id="PS00411">
    <property type="entry name" value="KINESIN_MOTOR_1"/>
    <property type="match status" value="1"/>
</dbReference>
<evidence type="ECO:0000256" key="2">
    <source>
        <dbReference type="ARBA" id="ARBA00012923"/>
    </source>
</evidence>
<dbReference type="Gene3D" id="3.40.850.10">
    <property type="entry name" value="Kinesin motor domain"/>
    <property type="match status" value="1"/>
</dbReference>
<dbReference type="InterPro" id="IPR022676">
    <property type="entry name" value="NMT_N"/>
</dbReference>
<feature type="binding site" evidence="7">
    <location>
        <begin position="910"/>
        <end position="917"/>
    </location>
    <ligand>
        <name>ATP</name>
        <dbReference type="ChEBI" id="CHEBI:30616"/>
    </ligand>
</feature>
<dbReference type="VEuPathDB" id="FungiDB:H257_15878"/>
<reference evidence="11 12" key="1">
    <citation type="submission" date="2018-08" db="EMBL/GenBank/DDBJ databases">
        <title>Aphanomyces genome sequencing and annotation.</title>
        <authorList>
            <person name="Minardi D."/>
            <person name="Oidtmann B."/>
            <person name="Van Der Giezen M."/>
            <person name="Studholme D.J."/>
        </authorList>
    </citation>
    <scope>NUCLEOTIDE SEQUENCE [LARGE SCALE GENOMIC DNA]</scope>
    <source>
        <strain evidence="11 12">Da</strain>
    </source>
</reference>
<accession>A0A418F988</accession>
<keyword evidence="8" id="KW-0175">Coiled coil</keyword>
<evidence type="ECO:0000256" key="7">
    <source>
        <dbReference type="PROSITE-ProRule" id="PRU00283"/>
    </source>
</evidence>
<keyword evidence="5 7" id="KW-0067">ATP-binding</keyword>
<evidence type="ECO:0000259" key="10">
    <source>
        <dbReference type="PROSITE" id="PS50067"/>
    </source>
</evidence>
<dbReference type="Gene3D" id="3.40.630.30">
    <property type="match status" value="1"/>
</dbReference>
<dbReference type="Gene3D" id="1.10.287.1490">
    <property type="match status" value="1"/>
</dbReference>
<dbReference type="SUPFAM" id="SSF55729">
    <property type="entry name" value="Acyl-CoA N-acyltransferases (Nat)"/>
    <property type="match status" value="2"/>
</dbReference>
<dbReference type="InterPro" id="IPR022677">
    <property type="entry name" value="NMT_C"/>
</dbReference>
<evidence type="ECO:0000256" key="6">
    <source>
        <dbReference type="ARBA" id="ARBA00023315"/>
    </source>
</evidence>
<dbReference type="VEuPathDB" id="FungiDB:H257_15877"/>
<evidence type="ECO:0000256" key="4">
    <source>
        <dbReference type="ARBA" id="ARBA00022741"/>
    </source>
</evidence>
<dbReference type="InterPro" id="IPR019821">
    <property type="entry name" value="Kinesin_motor_CS"/>
</dbReference>
<feature type="domain" description="Kinesin motor" evidence="10">
    <location>
        <begin position="829"/>
        <end position="1163"/>
    </location>
</feature>
<dbReference type="Pfam" id="PF00225">
    <property type="entry name" value="Kinesin"/>
    <property type="match status" value="1"/>
</dbReference>
<dbReference type="InterPro" id="IPR001752">
    <property type="entry name" value="Kinesin_motor_dom"/>
</dbReference>
<keyword evidence="4 7" id="KW-0547">Nucleotide-binding</keyword>
<dbReference type="GO" id="GO:0004379">
    <property type="term" value="F:glycylpeptide N-tetradecanoyltransferase activity"/>
    <property type="evidence" value="ECO:0007669"/>
    <property type="project" value="UniProtKB-EC"/>
</dbReference>
<gene>
    <name evidence="11" type="ORF">DYB37_007843</name>
</gene>